<feature type="compositionally biased region" description="Polar residues" evidence="1">
    <location>
        <begin position="163"/>
        <end position="172"/>
    </location>
</feature>
<feature type="region of interest" description="Disordered" evidence="1">
    <location>
        <begin position="156"/>
        <end position="325"/>
    </location>
</feature>
<reference evidence="2" key="1">
    <citation type="submission" date="2023-11" db="EMBL/GenBank/DDBJ databases">
        <authorList>
            <person name="De Vega J J."/>
            <person name="De Vega J J."/>
        </authorList>
    </citation>
    <scope>NUCLEOTIDE SEQUENCE</scope>
</reference>
<accession>A0AAD2K7K2</accession>
<evidence type="ECO:0000313" key="2">
    <source>
        <dbReference type="EMBL" id="CAK5283584.1"/>
    </source>
</evidence>
<organism evidence="2 3">
    <name type="scientific">Mycena citricolor</name>
    <dbReference type="NCBI Taxonomy" id="2018698"/>
    <lineage>
        <taxon>Eukaryota</taxon>
        <taxon>Fungi</taxon>
        <taxon>Dikarya</taxon>
        <taxon>Basidiomycota</taxon>
        <taxon>Agaricomycotina</taxon>
        <taxon>Agaricomycetes</taxon>
        <taxon>Agaricomycetidae</taxon>
        <taxon>Agaricales</taxon>
        <taxon>Marasmiineae</taxon>
        <taxon>Mycenaceae</taxon>
        <taxon>Mycena</taxon>
    </lineage>
</organism>
<protein>
    <submittedName>
        <fullName evidence="2">Uncharacterized protein</fullName>
    </submittedName>
</protein>
<name>A0AAD2K7K2_9AGAR</name>
<keyword evidence="3" id="KW-1185">Reference proteome</keyword>
<feature type="compositionally biased region" description="Basic residues" evidence="1">
    <location>
        <begin position="237"/>
        <end position="250"/>
    </location>
</feature>
<evidence type="ECO:0000313" key="3">
    <source>
        <dbReference type="Proteomes" id="UP001295794"/>
    </source>
</evidence>
<feature type="compositionally biased region" description="Acidic residues" evidence="1">
    <location>
        <begin position="274"/>
        <end position="284"/>
    </location>
</feature>
<evidence type="ECO:0000256" key="1">
    <source>
        <dbReference type="SAM" id="MobiDB-lite"/>
    </source>
</evidence>
<dbReference type="AlphaFoldDB" id="A0AAD2K7K2"/>
<comment type="caution">
    <text evidence="2">The sequence shown here is derived from an EMBL/GenBank/DDBJ whole genome shotgun (WGS) entry which is preliminary data.</text>
</comment>
<dbReference type="EMBL" id="CAVNYO010000468">
    <property type="protein sequence ID" value="CAK5283584.1"/>
    <property type="molecule type" value="Genomic_DNA"/>
</dbReference>
<sequence length="325" mass="35497">MAAAGESRPSRIRIASYKVADPQNAGDLSELHRQSAAAERTRDLIGRLRSLEPQLPDHLPMVSEPSGVVHRVMTEVWGIDGKDNIHGTCVRRLDILYAEHLRASADGRLPNIVRGVNGFQLVIGYLESIPWETVPDLVSTVQTKIVRLVDELEAVCNTPPPKKQTNCVNASNKSTKPPPKSTKPPSKLSQTSSKERQDAGGSSAGSAGGERKKKQKTSGLQEKMDAIFNAKFLPQAKKSRKNKKKKKSGSSHRDSGSDSDDRDYTLPKNLATLSEEDEDDDIESDVATKAGRKRKAADISDNEQSPGDGGDMYAEVYTDTIRLEP</sequence>
<proteinExistence type="predicted"/>
<gene>
    <name evidence="2" type="ORF">MYCIT1_LOCUS36221</name>
</gene>
<dbReference type="Proteomes" id="UP001295794">
    <property type="component" value="Unassembled WGS sequence"/>
</dbReference>
<feature type="compositionally biased region" description="Low complexity" evidence="1">
    <location>
        <begin position="183"/>
        <end position="192"/>
    </location>
</feature>